<comment type="pathway">
    <text evidence="1">Bacterial outer membrane biogenesis; LPS O-antigen biosynthesis.</text>
</comment>
<proteinExistence type="inferred from homology"/>
<evidence type="ECO:0000313" key="4">
    <source>
        <dbReference type="EMBL" id="QIE56018.1"/>
    </source>
</evidence>
<keyword evidence="5" id="KW-1185">Reference proteome</keyword>
<protein>
    <submittedName>
        <fullName evidence="4">NAD-dependent epimerase/dehydratase family protein</fullName>
    </submittedName>
</protein>
<evidence type="ECO:0000256" key="1">
    <source>
        <dbReference type="ARBA" id="ARBA00005125"/>
    </source>
</evidence>
<evidence type="ECO:0000313" key="5">
    <source>
        <dbReference type="Proteomes" id="UP000503336"/>
    </source>
</evidence>
<dbReference type="EMBL" id="CP049056">
    <property type="protein sequence ID" value="QIE56018.1"/>
    <property type="molecule type" value="Genomic_DNA"/>
</dbReference>
<dbReference type="KEGG" id="hdh:G5B40_11475"/>
<evidence type="ECO:0000259" key="3">
    <source>
        <dbReference type="Pfam" id="PF01370"/>
    </source>
</evidence>
<comment type="similarity">
    <text evidence="2">Belongs to the NAD(P)-dependent epimerase/dehydratase family.</text>
</comment>
<accession>A0A7L5BYV8</accession>
<reference evidence="4 5" key="1">
    <citation type="submission" date="2020-02" db="EMBL/GenBank/DDBJ databases">
        <title>complete genome sequence of Rhodobacteraceae bacterium.</title>
        <authorList>
            <person name="Park J."/>
            <person name="Kim Y.-S."/>
            <person name="Kim K.-H."/>
        </authorList>
    </citation>
    <scope>NUCLEOTIDE SEQUENCE [LARGE SCALE GENOMIC DNA]</scope>
    <source>
        <strain evidence="4 5">RR4-56</strain>
    </source>
</reference>
<dbReference type="SUPFAM" id="SSF51735">
    <property type="entry name" value="NAD(P)-binding Rossmann-fold domains"/>
    <property type="match status" value="1"/>
</dbReference>
<dbReference type="Pfam" id="PF01370">
    <property type="entry name" value="Epimerase"/>
    <property type="match status" value="1"/>
</dbReference>
<organism evidence="4 5">
    <name type="scientific">Pikeienuella piscinae</name>
    <dbReference type="NCBI Taxonomy" id="2748098"/>
    <lineage>
        <taxon>Bacteria</taxon>
        <taxon>Pseudomonadati</taxon>
        <taxon>Pseudomonadota</taxon>
        <taxon>Alphaproteobacteria</taxon>
        <taxon>Rhodobacterales</taxon>
        <taxon>Paracoccaceae</taxon>
        <taxon>Pikeienuella</taxon>
    </lineage>
</organism>
<dbReference type="InterPro" id="IPR001509">
    <property type="entry name" value="Epimerase_deHydtase"/>
</dbReference>
<dbReference type="InterPro" id="IPR036291">
    <property type="entry name" value="NAD(P)-bd_dom_sf"/>
</dbReference>
<dbReference type="PANTHER" id="PTHR43000">
    <property type="entry name" value="DTDP-D-GLUCOSE 4,6-DEHYDRATASE-RELATED"/>
    <property type="match status" value="1"/>
</dbReference>
<dbReference type="Proteomes" id="UP000503336">
    <property type="component" value="Chromosome"/>
</dbReference>
<evidence type="ECO:0000256" key="2">
    <source>
        <dbReference type="ARBA" id="ARBA00007637"/>
    </source>
</evidence>
<dbReference type="Gene3D" id="3.40.50.720">
    <property type="entry name" value="NAD(P)-binding Rossmann-like Domain"/>
    <property type="match status" value="1"/>
</dbReference>
<feature type="domain" description="NAD-dependent epimerase/dehydratase" evidence="3">
    <location>
        <begin position="3"/>
        <end position="237"/>
    </location>
</feature>
<name>A0A7L5BYV8_9RHOB</name>
<dbReference type="RefSeq" id="WP_165098685.1">
    <property type="nucleotide sequence ID" value="NZ_CP049056.1"/>
</dbReference>
<dbReference type="AlphaFoldDB" id="A0A7L5BYV8"/>
<sequence>MRVLITGGGGFIGRKIASKLVDRGDQAIAFDFAFPVEARRLAAEVPGFHLVEGDITDLAPVIAAFQTHKPDAIIHCAAIVGVLYSVASPGNVYRVNLQGSVNIFEAMRLCGVRRIVHMSSEEVYGDFERPIIDESHPTRPSMPYGISKLAVEQTGRVYRDLHDLECINMRTSWVYGVGLPRPRPPTTFLDAALRGEACHLSFGADVAIDFTYMDDVVGGVLAALDAKSPSHDVYNLASGTATTLGEMVELIREMIPGANISAKPGPYMFTPTLRAPLKGALDMSRAYEELEFAPRFDLRRGFEAYIEDWRARTPADHNGH</sequence>
<gene>
    <name evidence="4" type="ORF">G5B40_11475</name>
</gene>